<comment type="caution">
    <text evidence="1">The sequence shown here is derived from an EMBL/GenBank/DDBJ whole genome shotgun (WGS) entry which is preliminary data.</text>
</comment>
<dbReference type="AlphaFoldDB" id="A0A438D085"/>
<dbReference type="Proteomes" id="UP000288805">
    <property type="component" value="Unassembled WGS sequence"/>
</dbReference>
<evidence type="ECO:0000313" key="2">
    <source>
        <dbReference type="Proteomes" id="UP000288805"/>
    </source>
</evidence>
<evidence type="ECO:0000313" key="1">
    <source>
        <dbReference type="EMBL" id="RVW28888.1"/>
    </source>
</evidence>
<reference evidence="1 2" key="1">
    <citation type="journal article" date="2018" name="PLoS Genet.">
        <title>Population sequencing reveals clonal diversity and ancestral inbreeding in the grapevine cultivar Chardonnay.</title>
        <authorList>
            <person name="Roach M.J."/>
            <person name="Johnson D.L."/>
            <person name="Bohlmann J."/>
            <person name="van Vuuren H.J."/>
            <person name="Jones S.J."/>
            <person name="Pretorius I.S."/>
            <person name="Schmidt S.A."/>
            <person name="Borneman A.R."/>
        </authorList>
    </citation>
    <scope>NUCLEOTIDE SEQUENCE [LARGE SCALE GENOMIC DNA]</scope>
    <source>
        <strain evidence="2">cv. Chardonnay</strain>
        <tissue evidence="1">Leaf</tissue>
    </source>
</reference>
<gene>
    <name evidence="1" type="ORF">CK203_115322</name>
</gene>
<organism evidence="1 2">
    <name type="scientific">Vitis vinifera</name>
    <name type="common">Grape</name>
    <dbReference type="NCBI Taxonomy" id="29760"/>
    <lineage>
        <taxon>Eukaryota</taxon>
        <taxon>Viridiplantae</taxon>
        <taxon>Streptophyta</taxon>
        <taxon>Embryophyta</taxon>
        <taxon>Tracheophyta</taxon>
        <taxon>Spermatophyta</taxon>
        <taxon>Magnoliopsida</taxon>
        <taxon>eudicotyledons</taxon>
        <taxon>Gunneridae</taxon>
        <taxon>Pentapetalae</taxon>
        <taxon>rosids</taxon>
        <taxon>Vitales</taxon>
        <taxon>Vitaceae</taxon>
        <taxon>Viteae</taxon>
        <taxon>Vitis</taxon>
    </lineage>
</organism>
<sequence>MGTKGSQRHILGRKVSFLRISLPTVAKDIAVGKGNAGRLRWFLKTESEEDVPVLQGEDPWRVFKFYSCINGMRLLFKDERCKCKTCGNIQHQPTVISPSILTDVFLFPHPLGTHGGGMRFRMVTCALPSVHGLRAVASMEKWGFVSGHPLRNKKV</sequence>
<name>A0A438D085_VITVI</name>
<accession>A0A438D085</accession>
<proteinExistence type="predicted"/>
<protein>
    <submittedName>
        <fullName evidence="1">Uncharacterized protein</fullName>
    </submittedName>
</protein>
<dbReference type="EMBL" id="QGNW01001874">
    <property type="protein sequence ID" value="RVW28888.1"/>
    <property type="molecule type" value="Genomic_DNA"/>
</dbReference>